<keyword evidence="2 4" id="KW-0560">Oxidoreductase</keyword>
<dbReference type="AlphaFoldDB" id="A0AAV7HGR0"/>
<dbReference type="Gene3D" id="3.40.605.10">
    <property type="entry name" value="Aldehyde Dehydrogenase, Chain A, domain 1"/>
    <property type="match status" value="1"/>
</dbReference>
<dbReference type="InterPro" id="IPR016160">
    <property type="entry name" value="Ald_DH_CS_CYS"/>
</dbReference>
<dbReference type="PROSITE" id="PS00687">
    <property type="entry name" value="ALDEHYDE_DEHYDR_GLU"/>
    <property type="match status" value="1"/>
</dbReference>
<reference evidence="9 10" key="1">
    <citation type="journal article" date="2021" name="J. Hered.">
        <title>A chromosome-level genome assembly of the parasitoid wasp, Cotesia glomerata (Hymenoptera: Braconidae).</title>
        <authorList>
            <person name="Pinto B.J."/>
            <person name="Weis J.J."/>
            <person name="Gamble T."/>
            <person name="Ode P.J."/>
            <person name="Paul R."/>
            <person name="Zaspel J.M."/>
        </authorList>
    </citation>
    <scope>NUCLEOTIDE SEQUENCE [LARGE SCALE GENOMIC DNA]</scope>
    <source>
        <strain evidence="9">CgM1</strain>
    </source>
</reference>
<dbReference type="SUPFAM" id="SSF53720">
    <property type="entry name" value="ALDH-like"/>
    <property type="match status" value="1"/>
</dbReference>
<name>A0AAV7HGR0_COTGL</name>
<keyword evidence="10" id="KW-1185">Reference proteome</keyword>
<dbReference type="GO" id="GO:0004029">
    <property type="term" value="F:aldehyde dehydrogenase (NAD+) activity"/>
    <property type="evidence" value="ECO:0007669"/>
    <property type="project" value="TreeGrafter"/>
</dbReference>
<evidence type="ECO:0000256" key="1">
    <source>
        <dbReference type="ARBA" id="ARBA00009986"/>
    </source>
</evidence>
<evidence type="ECO:0000256" key="2">
    <source>
        <dbReference type="ARBA" id="ARBA00023002"/>
    </source>
</evidence>
<organism evidence="9 10">
    <name type="scientific">Cotesia glomerata</name>
    <name type="common">Lepidopteran parasitic wasp</name>
    <name type="synonym">Apanteles glomeratus</name>
    <dbReference type="NCBI Taxonomy" id="32391"/>
    <lineage>
        <taxon>Eukaryota</taxon>
        <taxon>Metazoa</taxon>
        <taxon>Ecdysozoa</taxon>
        <taxon>Arthropoda</taxon>
        <taxon>Hexapoda</taxon>
        <taxon>Insecta</taxon>
        <taxon>Pterygota</taxon>
        <taxon>Neoptera</taxon>
        <taxon>Endopterygota</taxon>
        <taxon>Hymenoptera</taxon>
        <taxon>Apocrita</taxon>
        <taxon>Ichneumonoidea</taxon>
        <taxon>Braconidae</taxon>
        <taxon>Microgastrinae</taxon>
        <taxon>Cotesia</taxon>
    </lineage>
</organism>
<dbReference type="InterPro" id="IPR015590">
    <property type="entry name" value="Aldehyde_DH_dom"/>
</dbReference>
<evidence type="ECO:0000256" key="7">
    <source>
        <dbReference type="RuleBase" id="RU003345"/>
    </source>
</evidence>
<dbReference type="Pfam" id="PF00171">
    <property type="entry name" value="Aldedh"/>
    <property type="match status" value="1"/>
</dbReference>
<dbReference type="PROSITE" id="PS00070">
    <property type="entry name" value="ALDEHYDE_DEHYDR_CYS"/>
    <property type="match status" value="1"/>
</dbReference>
<dbReference type="InterPro" id="IPR016163">
    <property type="entry name" value="Ald_DH_C"/>
</dbReference>
<dbReference type="EMBL" id="JAHXZJ010002609">
    <property type="protein sequence ID" value="KAH0539311.1"/>
    <property type="molecule type" value="Genomic_DNA"/>
</dbReference>
<evidence type="ECO:0000256" key="5">
    <source>
        <dbReference type="PIRSR" id="PIRSR036492-1"/>
    </source>
</evidence>
<dbReference type="FunFam" id="3.40.309.10:FF:000003">
    <property type="entry name" value="Aldehyde dehydrogenase"/>
    <property type="match status" value="1"/>
</dbReference>
<dbReference type="GO" id="GO:0006081">
    <property type="term" value="P:aldehyde metabolic process"/>
    <property type="evidence" value="ECO:0007669"/>
    <property type="project" value="InterPro"/>
</dbReference>
<gene>
    <name evidence="9" type="ORF">KQX54_003899</name>
</gene>
<evidence type="ECO:0000313" key="10">
    <source>
        <dbReference type="Proteomes" id="UP000826195"/>
    </source>
</evidence>
<dbReference type="Proteomes" id="UP000826195">
    <property type="component" value="Unassembled WGS sequence"/>
</dbReference>
<dbReference type="PIRSF" id="PIRSF036492">
    <property type="entry name" value="ALDH"/>
    <property type="match status" value="1"/>
</dbReference>
<dbReference type="PANTHER" id="PTHR43570">
    <property type="entry name" value="ALDEHYDE DEHYDROGENASE"/>
    <property type="match status" value="1"/>
</dbReference>
<evidence type="ECO:0000256" key="3">
    <source>
        <dbReference type="ARBA" id="ARBA00023027"/>
    </source>
</evidence>
<dbReference type="GO" id="GO:0005737">
    <property type="term" value="C:cytoplasm"/>
    <property type="evidence" value="ECO:0007669"/>
    <property type="project" value="TreeGrafter"/>
</dbReference>
<dbReference type="InterPro" id="IPR016162">
    <property type="entry name" value="Ald_DH_N"/>
</dbReference>
<protein>
    <recommendedName>
        <fullName evidence="4">Aldehyde dehydrogenase</fullName>
    </recommendedName>
</protein>
<comment type="caution">
    <text evidence="9">The sequence shown here is derived from an EMBL/GenBank/DDBJ whole genome shotgun (WGS) entry which is preliminary data.</text>
</comment>
<dbReference type="InterPro" id="IPR029510">
    <property type="entry name" value="Ald_DH_CS_GLU"/>
</dbReference>
<feature type="active site" evidence="5 6">
    <location>
        <position position="259"/>
    </location>
</feature>
<comment type="similarity">
    <text evidence="1 4 7">Belongs to the aldehyde dehydrogenase family.</text>
</comment>
<feature type="active site" evidence="5">
    <location>
        <position position="293"/>
    </location>
</feature>
<evidence type="ECO:0000259" key="8">
    <source>
        <dbReference type="Pfam" id="PF00171"/>
    </source>
</evidence>
<dbReference type="InterPro" id="IPR016161">
    <property type="entry name" value="Ald_DH/histidinol_DH"/>
</dbReference>
<evidence type="ECO:0000313" key="9">
    <source>
        <dbReference type="EMBL" id="KAH0539311.1"/>
    </source>
</evidence>
<dbReference type="Gene3D" id="3.40.309.10">
    <property type="entry name" value="Aldehyde Dehydrogenase, Chain A, domain 2"/>
    <property type="match status" value="1"/>
</dbReference>
<proteinExistence type="inferred from homology"/>
<keyword evidence="3" id="KW-0520">NAD</keyword>
<accession>A0AAV7HGR0</accession>
<dbReference type="InterPro" id="IPR012394">
    <property type="entry name" value="Aldehyde_DH_NAD(P)"/>
</dbReference>
<feature type="domain" description="Aldehyde dehydrogenase" evidence="8">
    <location>
        <begin position="56"/>
        <end position="478"/>
    </location>
</feature>
<sequence length="552" mass="61352">MATEIVVDMVADQEPDNKVDHPVDDKVSQVNINIEEDTSTATTMNGKPVSINHADLVQKTRDAYFSGKTRPLKWRIHQIKQLKRMLEENTEQFHSALKSDLRRSKFENCCLEIDYTLNEIISMLRNIKEWSSVEKPPKDLVNILDSPEIHKDPYGVVLIIGSWNYPLQLLLAPALGAIAAGNCVIMKPSEVSPATADTIARLVPKYLDTECYHVVTGGIAETTELLKQRFDYIFYTGSGNVGKIIREAANKYLTPVTLELGGKSPVWIDNTADLDLAAKRILWGKFLNAGQTCIAPDYILCTKEVENKFVERAKILIKQWYGDNPKLSTDFCRIVNQNHYQRLANLLINSGKIAVGGDLDPQDNYISPTILVDVKPSDPIMQQEIFGPILPIVNVSNAYEAIKFINEREKPLALHLFGTNRKNLELVTACTSSGGVIHNDTFLHATVDNLPFGGVGASGMGAYHGRLTYDTFAHKKSVLVRDTSSMGELLASGRYPPYSDKKLKFLSLLLAKRPDIPGIKYLPHLIMFGLGVLATVGVRAALKEYGSPDEQI</sequence>
<evidence type="ECO:0000256" key="6">
    <source>
        <dbReference type="PROSITE-ProRule" id="PRU10007"/>
    </source>
</evidence>
<evidence type="ECO:0000256" key="4">
    <source>
        <dbReference type="PIRNR" id="PIRNR036492"/>
    </source>
</evidence>
<dbReference type="PANTHER" id="PTHR43570:SF16">
    <property type="entry name" value="ALDEHYDE DEHYDROGENASE TYPE III, ISOFORM Q"/>
    <property type="match status" value="1"/>
</dbReference>
<dbReference type="FunFam" id="3.40.605.10:FF:000004">
    <property type="entry name" value="Aldehyde dehydrogenase"/>
    <property type="match status" value="1"/>
</dbReference>